<sequence>MENSNEHKYQGFYPPLNSNKLNKNNILRKSILSVAILLALSPSAYADTAECKDNGTGVVLCDPDPATNKPWGVDNALSPTVDTSSPDGNTISTSGNTVTVYDTPGNGLDAVFGALHQDKSVDNNTVIIHKGTITDVYAGTSLKDATDNHLTINGTVVGDRAVGGYARGNVTGNTVTVNGGNLEINLAGGYATGGHATNNALTINGGTIKKEVVFGGAGLEDATGNTLTISGGTIESEFYGGYSYDGDATGNTVTINGNNGKPIFGTDTRLHGGYDGNTGSANDVKTGNTLNLHTTGLTVKNINNFENLHFYVQSDTQADETFLTLTDSANTDITGSKVGVGVEGSAKPLEVGEKVVLLKRTDSTGKLLTDSDSLPNTTTGMHGIAGTYEFEIKKQDEQTLIATATKAPAGGSGSGGSGSGGSALTIHDQTQSLLESGLAGLEFVNRGADLANNVAMYQLTQLSNNQGVSTFGAIRGGKYRTETGSHIDVKGVNLLLGVGSGSNNSAGQLYVGTYVEGGVGSYDSINTFDNNLEVRADGDTKYYGIGAMIKQHFNNHLYLQGGVRLGQSHTEYHSKDLQGATASSVDFNTKRAYAGANIGMGYTAVLNDKFSITPSAQLMYTYYSSADKIIEGSQFDFDRIHSVRSRLGAKVSYKINPQNDLYANVAWEREYQGNANGKTLGLNMPAPAMKGNTGIVEIGTHFNPSKNLKINLGATGNFGKRRGVGVNVSMKYDFD</sequence>
<dbReference type="EMBL" id="JASAYQ010000014">
    <property type="protein sequence ID" value="MDP8173339.1"/>
    <property type="molecule type" value="Genomic_DNA"/>
</dbReference>
<evidence type="ECO:0000313" key="3">
    <source>
        <dbReference type="EMBL" id="MDP8173339.1"/>
    </source>
</evidence>
<gene>
    <name evidence="3" type="ORF">QJU93_08215</name>
</gene>
<dbReference type="Proteomes" id="UP001236239">
    <property type="component" value="Unassembled WGS sequence"/>
</dbReference>
<name>A0AAJ6P152_9PAST</name>
<accession>A0AAJ6P152</accession>
<reference evidence="3" key="1">
    <citation type="journal article" date="2023" name="Front. Microbiol.">
        <title>Phylogeography and host specificity of Pasteurellaceae pathogenic to sea-farmed fish in the north-east Atlantic.</title>
        <authorList>
            <person name="Gulla S."/>
            <person name="Colquhoun D.J."/>
            <person name="Olsen A.B."/>
            <person name="Spilsberg B."/>
            <person name="Lagesen K."/>
            <person name="Aakesson C.P."/>
            <person name="Strom S."/>
            <person name="Manji F."/>
            <person name="Birkbeck T.H."/>
            <person name="Nilsen H.K."/>
        </authorList>
    </citation>
    <scope>NUCLEOTIDE SEQUENCE</scope>
    <source>
        <strain evidence="3">TW16_20</strain>
    </source>
</reference>
<feature type="signal peptide" evidence="1">
    <location>
        <begin position="1"/>
        <end position="46"/>
    </location>
</feature>
<comment type="caution">
    <text evidence="3">The sequence shown here is derived from an EMBL/GenBank/DDBJ whole genome shotgun (WGS) entry which is preliminary data.</text>
</comment>
<evidence type="ECO:0000313" key="4">
    <source>
        <dbReference type="Proteomes" id="UP001236239"/>
    </source>
</evidence>
<dbReference type="AlphaFoldDB" id="A0AAJ6P152"/>
<dbReference type="Gene3D" id="2.40.128.130">
    <property type="entry name" value="Autotransporter beta-domain"/>
    <property type="match status" value="1"/>
</dbReference>
<dbReference type="RefSeq" id="WP_306375029.1">
    <property type="nucleotide sequence ID" value="NZ_JASAYN010000012.1"/>
</dbReference>
<dbReference type="SMART" id="SM00869">
    <property type="entry name" value="Autotransporter"/>
    <property type="match status" value="1"/>
</dbReference>
<dbReference type="InterPro" id="IPR036709">
    <property type="entry name" value="Autotransporte_beta_dom_sf"/>
</dbReference>
<dbReference type="InterPro" id="IPR005546">
    <property type="entry name" value="Autotransporte_beta"/>
</dbReference>
<feature type="chain" id="PRO_5042495507" evidence="1">
    <location>
        <begin position="47"/>
        <end position="735"/>
    </location>
</feature>
<evidence type="ECO:0000259" key="2">
    <source>
        <dbReference type="PROSITE" id="PS51208"/>
    </source>
</evidence>
<evidence type="ECO:0000256" key="1">
    <source>
        <dbReference type="SAM" id="SignalP"/>
    </source>
</evidence>
<organism evidence="3 4">
    <name type="scientific">Phocoenobacter skyensis</name>
    <dbReference type="NCBI Taxonomy" id="97481"/>
    <lineage>
        <taxon>Bacteria</taxon>
        <taxon>Pseudomonadati</taxon>
        <taxon>Pseudomonadota</taxon>
        <taxon>Gammaproteobacteria</taxon>
        <taxon>Pasteurellales</taxon>
        <taxon>Pasteurellaceae</taxon>
        <taxon>Phocoenobacter</taxon>
    </lineage>
</organism>
<protein>
    <submittedName>
        <fullName evidence="3">Autotransporter domain-containing protein</fullName>
    </submittedName>
</protein>
<keyword evidence="1" id="KW-0732">Signal</keyword>
<dbReference type="PROSITE" id="PS51208">
    <property type="entry name" value="AUTOTRANSPORTER"/>
    <property type="match status" value="1"/>
</dbReference>
<proteinExistence type="predicted"/>
<feature type="domain" description="Autotransporter" evidence="2">
    <location>
        <begin position="463"/>
        <end position="734"/>
    </location>
</feature>
<dbReference type="SUPFAM" id="SSF103515">
    <property type="entry name" value="Autotransporter"/>
    <property type="match status" value="1"/>
</dbReference>
<dbReference type="Pfam" id="PF03797">
    <property type="entry name" value="Autotransporter"/>
    <property type="match status" value="1"/>
</dbReference>